<dbReference type="FunFam" id="3.40.50.1370:FF:000008">
    <property type="entry name" value="Ornithine carbamoyltransferase"/>
    <property type="match status" value="1"/>
</dbReference>
<dbReference type="SUPFAM" id="SSF53671">
    <property type="entry name" value="Aspartate/ornithine carbamoyltransferase"/>
    <property type="match status" value="1"/>
</dbReference>
<evidence type="ECO:0000256" key="4">
    <source>
        <dbReference type="ARBA" id="ARBA00022679"/>
    </source>
</evidence>
<dbReference type="GO" id="GO:0005737">
    <property type="term" value="C:cytoplasm"/>
    <property type="evidence" value="ECO:0007669"/>
    <property type="project" value="UniProtKB-SubCell"/>
</dbReference>
<dbReference type="InterPro" id="IPR006131">
    <property type="entry name" value="Asp_carbamoyltransf_Asp/Orn-bd"/>
</dbReference>
<dbReference type="EMBL" id="JACEFB010000014">
    <property type="protein sequence ID" value="MBA2227469.1"/>
    <property type="molecule type" value="Genomic_DNA"/>
</dbReference>
<accession>A0A7V9ACW1</accession>
<dbReference type="GO" id="GO:0016597">
    <property type="term" value="F:amino acid binding"/>
    <property type="evidence" value="ECO:0007669"/>
    <property type="project" value="InterPro"/>
</dbReference>
<dbReference type="InterPro" id="IPR002292">
    <property type="entry name" value="Orn/put_carbamltrans"/>
</dbReference>
<feature type="domain" description="Aspartate/ornithine carbamoyltransferase Asp/Orn-binding" evidence="8">
    <location>
        <begin position="148"/>
        <end position="301"/>
    </location>
</feature>
<evidence type="ECO:0000256" key="3">
    <source>
        <dbReference type="ARBA" id="ARBA00013007"/>
    </source>
</evidence>
<sequence>MRHFLNLIDLSREELLHLLAESERIKAAQERGIPRRSLQGRIIGLIFEKPSLRTRVSFESGIAQLGGTSLYLPGNEVGLGWRESLADFARTISQYVDALVLRVYHHETLTGLAAHATIPLINALSDKAHPCQALADLLTIRELFGTEQGRTVVFVGDGNNVARSLAVGCGKLGIRFILSCPPGYGFDEHFQALYRAKVSTELPLEVSDPKAAVCQADVIYTDVWTSMGQEAERDIRLQRFAPYQVNAALLAAAPPHCRFLHCLPAHRGEEVTDEVIDGPASAVFQQAANRLHTQKALLEWLFSTNFPPLSSTPGVSASSAPATSDAFSER</sequence>
<evidence type="ECO:0000256" key="6">
    <source>
        <dbReference type="HAMAP-Rule" id="MF_01109"/>
    </source>
</evidence>
<feature type="region of interest" description="Disordered" evidence="7">
    <location>
        <begin position="311"/>
        <end position="330"/>
    </location>
</feature>
<dbReference type="PANTHER" id="PTHR45753">
    <property type="entry name" value="ORNITHINE CARBAMOYLTRANSFERASE, MITOCHONDRIAL"/>
    <property type="match status" value="1"/>
</dbReference>
<dbReference type="NCBIfam" id="NF001986">
    <property type="entry name" value="PRK00779.1"/>
    <property type="match status" value="1"/>
</dbReference>
<comment type="subcellular location">
    <subcellularLocation>
        <location evidence="6">Cytoplasm</location>
    </subcellularLocation>
</comment>
<gene>
    <name evidence="10" type="primary">argF</name>
    <name evidence="10" type="ORF">H0921_15020</name>
</gene>
<comment type="pathway">
    <text evidence="1">Amino-acid biosynthesis; L-arginine biosynthesis; L-arginine from L-ornithine and carbamoyl phosphate: step 1/3.</text>
</comment>
<dbReference type="Gene3D" id="3.40.50.1370">
    <property type="entry name" value="Aspartate/ornithine carbamoyltransferase"/>
    <property type="match status" value="2"/>
</dbReference>
<feature type="binding site" evidence="6">
    <location>
        <position position="222"/>
    </location>
    <ligand>
        <name>L-ornithine</name>
        <dbReference type="ChEBI" id="CHEBI:46911"/>
    </ligand>
</feature>
<reference evidence="10 11" key="1">
    <citation type="submission" date="2020-07" db="EMBL/GenBank/DDBJ databases">
        <title>Thermogemmata thermophila gen. nov., sp. nov., a novel moderate thermophilic planctomycete from a Kamchatka hot spring.</title>
        <authorList>
            <person name="Elcheninov A.G."/>
            <person name="Podosokorskaya O.A."/>
            <person name="Kovaleva O.L."/>
            <person name="Novikov A."/>
            <person name="Bonch-Osmolovskaya E.A."/>
            <person name="Toshchakov S.V."/>
            <person name="Kublanov I.V."/>
        </authorList>
    </citation>
    <scope>NUCLEOTIDE SEQUENCE [LARGE SCALE GENOMIC DNA]</scope>
    <source>
        <strain evidence="10 11">2918</strain>
    </source>
</reference>
<proteinExistence type="inferred from homology"/>
<feature type="binding site" evidence="6">
    <location>
        <position position="290"/>
    </location>
    <ligand>
        <name>carbamoyl phosphate</name>
        <dbReference type="ChEBI" id="CHEBI:58228"/>
    </ligand>
</feature>
<evidence type="ECO:0000256" key="2">
    <source>
        <dbReference type="ARBA" id="ARBA00007805"/>
    </source>
</evidence>
<protein>
    <recommendedName>
        <fullName evidence="3 6">Ornithine carbamoyltransferase</fullName>
        <shortName evidence="6">OTCase</shortName>
        <ecNumber evidence="3 6">2.1.3.3</ecNumber>
    </recommendedName>
</protein>
<organism evidence="10 11">
    <name type="scientific">Thermogemmata fonticola</name>
    <dbReference type="NCBI Taxonomy" id="2755323"/>
    <lineage>
        <taxon>Bacteria</taxon>
        <taxon>Pseudomonadati</taxon>
        <taxon>Planctomycetota</taxon>
        <taxon>Planctomycetia</taxon>
        <taxon>Gemmatales</taxon>
        <taxon>Gemmataceae</taxon>
        <taxon>Thermogemmata</taxon>
    </lineage>
</organism>
<dbReference type="PRINTS" id="PR00100">
    <property type="entry name" value="AOTCASE"/>
</dbReference>
<evidence type="ECO:0000313" key="10">
    <source>
        <dbReference type="EMBL" id="MBA2227469.1"/>
    </source>
</evidence>
<evidence type="ECO:0000313" key="11">
    <source>
        <dbReference type="Proteomes" id="UP000542342"/>
    </source>
</evidence>
<dbReference type="InterPro" id="IPR006132">
    <property type="entry name" value="Asp/Orn_carbamoyltranf_P-bd"/>
</dbReference>
<name>A0A7V9ACW1_9BACT</name>
<feature type="domain" description="Aspartate/ornithine carbamoyltransferase carbamoyl-P binding" evidence="9">
    <location>
        <begin position="2"/>
        <end position="142"/>
    </location>
</feature>
<comment type="caution">
    <text evidence="10">The sequence shown here is derived from an EMBL/GenBank/DDBJ whole genome shotgun (WGS) entry which is preliminary data.</text>
</comment>
<dbReference type="Pfam" id="PF02729">
    <property type="entry name" value="OTCace_N"/>
    <property type="match status" value="1"/>
</dbReference>
<keyword evidence="6" id="KW-0963">Cytoplasm</keyword>
<dbReference type="InterPro" id="IPR006130">
    <property type="entry name" value="Asp/Orn_carbamoylTrfase"/>
</dbReference>
<dbReference type="InterPro" id="IPR036901">
    <property type="entry name" value="Asp/Orn_carbamoylTrfase_sf"/>
</dbReference>
<dbReference type="PANTHER" id="PTHR45753:SF3">
    <property type="entry name" value="ORNITHINE TRANSCARBAMYLASE, MITOCHONDRIAL"/>
    <property type="match status" value="1"/>
</dbReference>
<dbReference type="NCBIfam" id="TIGR00658">
    <property type="entry name" value="orni_carb_tr"/>
    <property type="match status" value="1"/>
</dbReference>
<comment type="similarity">
    <text evidence="2 6">Belongs to the aspartate/ornithine carbamoyltransferase superfamily. OTCase family.</text>
</comment>
<dbReference type="InterPro" id="IPR024904">
    <property type="entry name" value="OTCase_ArgI"/>
</dbReference>
<evidence type="ECO:0000259" key="9">
    <source>
        <dbReference type="Pfam" id="PF02729"/>
    </source>
</evidence>
<dbReference type="PRINTS" id="PR00102">
    <property type="entry name" value="OTCASE"/>
</dbReference>
<dbReference type="AlphaFoldDB" id="A0A7V9ACW1"/>
<dbReference type="GO" id="GO:0042450">
    <property type="term" value="P:L-arginine biosynthetic process via ornithine"/>
    <property type="evidence" value="ECO:0007669"/>
    <property type="project" value="UniProtKB-UniRule"/>
</dbReference>
<evidence type="ECO:0000256" key="1">
    <source>
        <dbReference type="ARBA" id="ARBA00004975"/>
    </source>
</evidence>
<feature type="binding site" evidence="6">
    <location>
        <begin position="226"/>
        <end position="227"/>
    </location>
    <ligand>
        <name>L-ornithine</name>
        <dbReference type="ChEBI" id="CHEBI:46911"/>
    </ligand>
</feature>
<dbReference type="EC" id="2.1.3.3" evidence="3 6"/>
<dbReference type="HAMAP" id="MF_01109">
    <property type="entry name" value="OTCase"/>
    <property type="match status" value="1"/>
</dbReference>
<keyword evidence="11" id="KW-1185">Reference proteome</keyword>
<comment type="caution">
    <text evidence="6">Lacks conserved residue(s) required for the propagation of feature annotation.</text>
</comment>
<feature type="binding site" evidence="6">
    <location>
        <position position="160"/>
    </location>
    <ligand>
        <name>L-ornithine</name>
        <dbReference type="ChEBI" id="CHEBI:46911"/>
    </ligand>
</feature>
<dbReference type="GO" id="GO:0019240">
    <property type="term" value="P:citrulline biosynthetic process"/>
    <property type="evidence" value="ECO:0007669"/>
    <property type="project" value="TreeGrafter"/>
</dbReference>
<dbReference type="RefSeq" id="WP_194539331.1">
    <property type="nucleotide sequence ID" value="NZ_JACEFB010000014.1"/>
</dbReference>
<dbReference type="GO" id="GO:0004585">
    <property type="term" value="F:ornithine carbamoyltransferase activity"/>
    <property type="evidence" value="ECO:0007669"/>
    <property type="project" value="UniProtKB-UniRule"/>
</dbReference>
<feature type="binding site" evidence="6">
    <location>
        <position position="102"/>
    </location>
    <ligand>
        <name>carbamoyl phosphate</name>
        <dbReference type="ChEBI" id="CHEBI:58228"/>
    </ligand>
</feature>
<evidence type="ECO:0000256" key="7">
    <source>
        <dbReference type="SAM" id="MobiDB-lite"/>
    </source>
</evidence>
<evidence type="ECO:0000256" key="5">
    <source>
        <dbReference type="ARBA" id="ARBA00048772"/>
    </source>
</evidence>
<dbReference type="Proteomes" id="UP000542342">
    <property type="component" value="Unassembled WGS sequence"/>
</dbReference>
<dbReference type="Pfam" id="PF00185">
    <property type="entry name" value="OTCace"/>
    <property type="match status" value="1"/>
</dbReference>
<keyword evidence="4 6" id="KW-0808">Transferase</keyword>
<evidence type="ECO:0000259" key="8">
    <source>
        <dbReference type="Pfam" id="PF00185"/>
    </source>
</evidence>
<feature type="binding site" evidence="6">
    <location>
        <begin position="129"/>
        <end position="132"/>
    </location>
    <ligand>
        <name>carbamoyl phosphate</name>
        <dbReference type="ChEBI" id="CHEBI:58228"/>
    </ligand>
</feature>
<comment type="catalytic activity">
    <reaction evidence="5 6">
        <text>carbamoyl phosphate + L-ornithine = L-citrulline + phosphate + H(+)</text>
        <dbReference type="Rhea" id="RHEA:19513"/>
        <dbReference type="ChEBI" id="CHEBI:15378"/>
        <dbReference type="ChEBI" id="CHEBI:43474"/>
        <dbReference type="ChEBI" id="CHEBI:46911"/>
        <dbReference type="ChEBI" id="CHEBI:57743"/>
        <dbReference type="ChEBI" id="CHEBI:58228"/>
        <dbReference type="EC" id="2.1.3.3"/>
    </reaction>
</comment>
<feature type="binding site" evidence="6">
    <location>
        <begin position="262"/>
        <end position="263"/>
    </location>
    <ligand>
        <name>carbamoyl phosphate</name>
        <dbReference type="ChEBI" id="CHEBI:58228"/>
    </ligand>
</feature>